<dbReference type="Pfam" id="PF03401">
    <property type="entry name" value="TctC"/>
    <property type="match status" value="1"/>
</dbReference>
<protein>
    <submittedName>
        <fullName evidence="3">Tripartite-type tricarboxylate transporter receptor subunit TctC</fullName>
    </submittedName>
</protein>
<comment type="caution">
    <text evidence="3">The sequence shown here is derived from an EMBL/GenBank/DDBJ whole genome shotgun (WGS) entry which is preliminary data.</text>
</comment>
<proteinExistence type="inferred from homology"/>
<evidence type="ECO:0000256" key="2">
    <source>
        <dbReference type="SAM" id="SignalP"/>
    </source>
</evidence>
<sequence length="322" mass="33411">MNRILLPLCAGLLALAGTAATAQTWPAKPVRIIVAYPPGGVSDIVSRALADKLGGQLGTTVIVENKAGAGGTLGMDAVAKAAPDGHTVGFSSISPLSLNPLLGRVNYDPFKDIAPVASVMYSPVVLLGTPAFQGKSLADVVEQARSRPGALRWGTSGLATVGHITLEQFKRAAGVDITHIPYKGGGQQQNDALGGQFELLSTNLGPVLNGHIKAGKLRPLAVGAPERIDLLPDVPTFAEAGFPKANLMSVFGVFAPAGTPEAVLNRLNAEINKALAQPDLRARLVDSDNVPTGGSAAAFARLIRAEYDNNRDIIRQAGIKLE</sequence>
<dbReference type="PIRSF" id="PIRSF017082">
    <property type="entry name" value="YflP"/>
    <property type="match status" value="1"/>
</dbReference>
<evidence type="ECO:0000313" key="4">
    <source>
        <dbReference type="Proteomes" id="UP000292445"/>
    </source>
</evidence>
<evidence type="ECO:0000313" key="3">
    <source>
        <dbReference type="EMBL" id="RZS86174.1"/>
    </source>
</evidence>
<reference evidence="3 4" key="1">
    <citation type="submission" date="2019-02" db="EMBL/GenBank/DDBJ databases">
        <title>Genomic Encyclopedia of Type Strains, Phase IV (KMG-IV): sequencing the most valuable type-strain genomes for metagenomic binning, comparative biology and taxonomic classification.</title>
        <authorList>
            <person name="Goeker M."/>
        </authorList>
    </citation>
    <scope>NUCLEOTIDE SEQUENCE [LARGE SCALE GENOMIC DNA]</scope>
    <source>
        <strain evidence="3 4">K24</strain>
    </source>
</reference>
<keyword evidence="2" id="KW-0732">Signal</keyword>
<dbReference type="PANTHER" id="PTHR42928">
    <property type="entry name" value="TRICARBOXYLATE-BINDING PROTEIN"/>
    <property type="match status" value="1"/>
</dbReference>
<organism evidence="3 4">
    <name type="scientific">Pigmentiphaga kullae</name>
    <dbReference type="NCBI Taxonomy" id="151784"/>
    <lineage>
        <taxon>Bacteria</taxon>
        <taxon>Pseudomonadati</taxon>
        <taxon>Pseudomonadota</taxon>
        <taxon>Betaproteobacteria</taxon>
        <taxon>Burkholderiales</taxon>
        <taxon>Alcaligenaceae</taxon>
        <taxon>Pigmentiphaga</taxon>
    </lineage>
</organism>
<dbReference type="PANTHER" id="PTHR42928:SF5">
    <property type="entry name" value="BLR1237 PROTEIN"/>
    <property type="match status" value="1"/>
</dbReference>
<dbReference type="OrthoDB" id="8678477at2"/>
<dbReference type="EMBL" id="SGXC01000001">
    <property type="protein sequence ID" value="RZS86174.1"/>
    <property type="molecule type" value="Genomic_DNA"/>
</dbReference>
<name>A0A4Q7NLY3_9BURK</name>
<dbReference type="InterPro" id="IPR005064">
    <property type="entry name" value="BUG"/>
</dbReference>
<dbReference type="CDD" id="cd07012">
    <property type="entry name" value="PBP2_Bug_TTT"/>
    <property type="match status" value="1"/>
</dbReference>
<dbReference type="SUPFAM" id="SSF53850">
    <property type="entry name" value="Periplasmic binding protein-like II"/>
    <property type="match status" value="1"/>
</dbReference>
<keyword evidence="4" id="KW-1185">Reference proteome</keyword>
<gene>
    <name evidence="3" type="ORF">EV675_2208</name>
</gene>
<keyword evidence="3" id="KW-0675">Receptor</keyword>
<dbReference type="Proteomes" id="UP000292445">
    <property type="component" value="Unassembled WGS sequence"/>
</dbReference>
<dbReference type="Gene3D" id="3.40.190.150">
    <property type="entry name" value="Bordetella uptake gene, domain 1"/>
    <property type="match status" value="1"/>
</dbReference>
<feature type="chain" id="PRO_5020908837" evidence="2">
    <location>
        <begin position="23"/>
        <end position="322"/>
    </location>
</feature>
<dbReference type="RefSeq" id="WP_130357291.1">
    <property type="nucleotide sequence ID" value="NZ_SGXC01000001.1"/>
</dbReference>
<accession>A0A4Q7NLY3</accession>
<dbReference type="Gene3D" id="3.40.190.10">
    <property type="entry name" value="Periplasmic binding protein-like II"/>
    <property type="match status" value="1"/>
</dbReference>
<comment type="similarity">
    <text evidence="1">Belongs to the UPF0065 (bug) family.</text>
</comment>
<dbReference type="InterPro" id="IPR042100">
    <property type="entry name" value="Bug_dom1"/>
</dbReference>
<evidence type="ECO:0000256" key="1">
    <source>
        <dbReference type="ARBA" id="ARBA00006987"/>
    </source>
</evidence>
<feature type="signal peptide" evidence="2">
    <location>
        <begin position="1"/>
        <end position="22"/>
    </location>
</feature>
<dbReference type="AlphaFoldDB" id="A0A4Q7NLY3"/>